<organism evidence="2 4">
    <name type="scientific">Dracunculus medinensis</name>
    <name type="common">Guinea worm</name>
    <dbReference type="NCBI Taxonomy" id="318479"/>
    <lineage>
        <taxon>Eukaryota</taxon>
        <taxon>Metazoa</taxon>
        <taxon>Ecdysozoa</taxon>
        <taxon>Nematoda</taxon>
        <taxon>Chromadorea</taxon>
        <taxon>Rhabditida</taxon>
        <taxon>Spirurina</taxon>
        <taxon>Dracunculoidea</taxon>
        <taxon>Dracunculidae</taxon>
        <taxon>Dracunculus</taxon>
    </lineage>
</organism>
<evidence type="ECO:0000313" key="4">
    <source>
        <dbReference type="WBParaSite" id="DME_0000829401-mRNA-1"/>
    </source>
</evidence>
<evidence type="ECO:0000313" key="3">
    <source>
        <dbReference type="Proteomes" id="UP000274756"/>
    </source>
</evidence>
<reference evidence="1 3" key="2">
    <citation type="submission" date="2018-11" db="EMBL/GenBank/DDBJ databases">
        <authorList>
            <consortium name="Pathogen Informatics"/>
        </authorList>
    </citation>
    <scope>NUCLEOTIDE SEQUENCE [LARGE SCALE GENOMIC DNA]</scope>
</reference>
<dbReference type="GO" id="GO:0000139">
    <property type="term" value="C:Golgi membrane"/>
    <property type="evidence" value="ECO:0007669"/>
    <property type="project" value="InterPro"/>
</dbReference>
<evidence type="ECO:0000313" key="2">
    <source>
        <dbReference type="Proteomes" id="UP000038040"/>
    </source>
</evidence>
<gene>
    <name evidence="1" type="ORF">DME_LOCUS2324</name>
</gene>
<dbReference type="EMBL" id="UYYG01000055">
    <property type="protein sequence ID" value="VDN52351.1"/>
    <property type="molecule type" value="Genomic_DNA"/>
</dbReference>
<dbReference type="AlphaFoldDB" id="A0A0N4UKM0"/>
<dbReference type="STRING" id="318479.A0A0N4UKM0"/>
<evidence type="ECO:0000313" key="1">
    <source>
        <dbReference type="EMBL" id="VDN52351.1"/>
    </source>
</evidence>
<dbReference type="GO" id="GO:0016757">
    <property type="term" value="F:glycosyltransferase activity"/>
    <property type="evidence" value="ECO:0007669"/>
    <property type="project" value="InterPro"/>
</dbReference>
<dbReference type="PANTHER" id="PTHR31410">
    <property type="entry name" value="TRANSMEMBRANE PROTEIN 246"/>
    <property type="match status" value="1"/>
</dbReference>
<protein>
    <submittedName>
        <fullName evidence="4">Glyco_trans_2-like domain-containing protein</fullName>
    </submittedName>
</protein>
<dbReference type="GO" id="GO:0006506">
    <property type="term" value="P:GPI anchor biosynthetic process"/>
    <property type="evidence" value="ECO:0007669"/>
    <property type="project" value="InterPro"/>
</dbReference>
<dbReference type="InterPro" id="IPR029675">
    <property type="entry name" value="PGAP4"/>
</dbReference>
<dbReference type="PANTHER" id="PTHR31410:SF1">
    <property type="entry name" value="POST-GPI ATTACHMENT TO PROTEINS FACTOR 4"/>
    <property type="match status" value="1"/>
</dbReference>
<dbReference type="OrthoDB" id="2016523at2759"/>
<keyword evidence="3" id="KW-1185">Reference proteome</keyword>
<proteinExistence type="predicted"/>
<accession>A0A0N4UKM0</accession>
<sequence>MIVSSNREGKFLTQVSAGILEALNKTEEEHCNISITICEVSGRNDSEILQLSSLKRFNCRRYTLLLEDDAIPIVNFFSLLRTVLHQMDDKPHIDYVKLFHPINLRKIPYYFQIFVDIRFAITGSVYLTESESCCTPAVVYRNSRIPDMISYFIKNRDKNEAKDTILDNSPFKSRMSDTNLVIHIGFISAIGKNIINLDAFKQLQQNHLGLSSNTKSIGVQQSSNEDL</sequence>
<dbReference type="Proteomes" id="UP000038040">
    <property type="component" value="Unplaced"/>
</dbReference>
<name>A0A0N4UKM0_DRAME</name>
<dbReference type="Proteomes" id="UP000274756">
    <property type="component" value="Unassembled WGS sequence"/>
</dbReference>
<reference evidence="4" key="1">
    <citation type="submission" date="2017-02" db="UniProtKB">
        <authorList>
            <consortium name="WormBaseParasite"/>
        </authorList>
    </citation>
    <scope>IDENTIFICATION</scope>
</reference>
<dbReference type="WBParaSite" id="DME_0000829401-mRNA-1">
    <property type="protein sequence ID" value="DME_0000829401-mRNA-1"/>
    <property type="gene ID" value="DME_0000829401"/>
</dbReference>